<name>A0ABW3YKE5_9ACTN</name>
<protein>
    <submittedName>
        <fullName evidence="1">Uncharacterized protein</fullName>
    </submittedName>
</protein>
<dbReference type="Proteomes" id="UP001597260">
    <property type="component" value="Unassembled WGS sequence"/>
</dbReference>
<accession>A0ABW3YKE5</accession>
<organism evidence="1 2">
    <name type="scientific">Micromonospora sonneratiae</name>
    <dbReference type="NCBI Taxonomy" id="1184706"/>
    <lineage>
        <taxon>Bacteria</taxon>
        <taxon>Bacillati</taxon>
        <taxon>Actinomycetota</taxon>
        <taxon>Actinomycetes</taxon>
        <taxon>Micromonosporales</taxon>
        <taxon>Micromonosporaceae</taxon>
        <taxon>Micromonospora</taxon>
    </lineage>
</organism>
<dbReference type="EMBL" id="JBHTMP010000044">
    <property type="protein sequence ID" value="MFD1324210.1"/>
    <property type="molecule type" value="Genomic_DNA"/>
</dbReference>
<sequence>MPVTVTGTDRAITRRLPDLLATHIGTATDVLRLLYVLHGGDPGLVDPPQRHHSLPRRVRRALLDRLDTLTLAAVAEDLRRHRTGWLHAAEQLHPFEQAHRHPRAAVAFAVLRRTTVNESTRLGRLLAQTAHEHSEVLRRDGNRLRLRGWAARVEAAMNAGDLETVVRLAAQRPGELLRRLVALAGRTDDGDALVSTVADAAPAVHRCTPCTGRSWTPTGSTCWTRPNWSACSPGDRPPRFSAASWTLPQEETPDWFA</sequence>
<evidence type="ECO:0000313" key="2">
    <source>
        <dbReference type="Proteomes" id="UP001597260"/>
    </source>
</evidence>
<gene>
    <name evidence="1" type="ORF">ACFQ4H_24300</name>
</gene>
<reference evidence="2" key="1">
    <citation type="journal article" date="2019" name="Int. J. Syst. Evol. Microbiol.">
        <title>The Global Catalogue of Microorganisms (GCM) 10K type strain sequencing project: providing services to taxonomists for standard genome sequencing and annotation.</title>
        <authorList>
            <consortium name="The Broad Institute Genomics Platform"/>
            <consortium name="The Broad Institute Genome Sequencing Center for Infectious Disease"/>
            <person name="Wu L."/>
            <person name="Ma J."/>
        </authorList>
    </citation>
    <scope>NUCLEOTIDE SEQUENCE [LARGE SCALE GENOMIC DNA]</scope>
    <source>
        <strain evidence="2">JCM 31037</strain>
    </source>
</reference>
<proteinExistence type="predicted"/>
<keyword evidence="2" id="KW-1185">Reference proteome</keyword>
<dbReference type="RefSeq" id="WP_377574464.1">
    <property type="nucleotide sequence ID" value="NZ_JBHTMP010000044.1"/>
</dbReference>
<evidence type="ECO:0000313" key="1">
    <source>
        <dbReference type="EMBL" id="MFD1324210.1"/>
    </source>
</evidence>
<comment type="caution">
    <text evidence="1">The sequence shown here is derived from an EMBL/GenBank/DDBJ whole genome shotgun (WGS) entry which is preliminary data.</text>
</comment>